<dbReference type="RefSeq" id="YP_009394325.1">
    <property type="nucleotide sequence ID" value="NC_035272.1"/>
</dbReference>
<evidence type="ECO:0000256" key="2">
    <source>
        <dbReference type="ARBA" id="ARBA00022531"/>
    </source>
</evidence>
<dbReference type="AlphaFoldDB" id="A0A1Z1M9U9"/>
<dbReference type="Gene3D" id="3.40.50.720">
    <property type="entry name" value="NAD(P)-binding Rossmann-like Domain"/>
    <property type="match status" value="1"/>
</dbReference>
<dbReference type="EMBL" id="MF101425">
    <property type="protein sequence ID" value="ARW62887.1"/>
    <property type="molecule type" value="Genomic_DNA"/>
</dbReference>
<evidence type="ECO:0000259" key="5">
    <source>
        <dbReference type="Pfam" id="PF05368"/>
    </source>
</evidence>
<name>A0A1Z1M9U9_9FLOR</name>
<keyword evidence="2" id="KW-0602">Photosynthesis</keyword>
<dbReference type="PANTHER" id="PTHR47128">
    <property type="match status" value="1"/>
</dbReference>
<dbReference type="GO" id="GO:0009536">
    <property type="term" value="C:plastid"/>
    <property type="evidence" value="ECO:0007669"/>
    <property type="project" value="UniProtKB-SubCell"/>
</dbReference>
<dbReference type="InterPro" id="IPR044256">
    <property type="entry name" value="HCF244-like"/>
</dbReference>
<reference evidence="6" key="1">
    <citation type="journal article" date="2017" name="J. Phycol.">
        <title>Analysis of chloroplast genomes and a supermatrix inform reclassification of the Rhodomelaceae (Rhodophyta).</title>
        <authorList>
            <person name="Diaz-Tapia P."/>
            <person name="Maggs C.A."/>
            <person name="West J.A."/>
            <person name="Verbruggen H."/>
        </authorList>
    </citation>
    <scope>NUCLEOTIDE SEQUENCE</scope>
    <source>
        <strain evidence="6">PD516</strain>
    </source>
</reference>
<dbReference type="PANTHER" id="PTHR47128:SF2">
    <property type="entry name" value="PROTEIN HIGH CHLOROPHYLL FLUORESCENCE PHENOTYPE 244, CHLOROPLASTIC"/>
    <property type="match status" value="1"/>
</dbReference>
<protein>
    <recommendedName>
        <fullName evidence="5">NmrA-like domain-containing protein</fullName>
    </recommendedName>
</protein>
<accession>A0A1Z1M9U9</accession>
<keyword evidence="4" id="KW-0604">Photosystem II</keyword>
<dbReference type="InterPro" id="IPR036291">
    <property type="entry name" value="NAD(P)-bd_dom_sf"/>
</dbReference>
<organism evidence="6">
    <name type="scientific">Leptosiphonia brodiei</name>
    <dbReference type="NCBI Taxonomy" id="2608611"/>
    <lineage>
        <taxon>Eukaryota</taxon>
        <taxon>Rhodophyta</taxon>
        <taxon>Florideophyceae</taxon>
        <taxon>Rhodymeniophycidae</taxon>
        <taxon>Ceramiales</taxon>
        <taxon>Rhodomelaceae</taxon>
        <taxon>Polysiphonioideae</taxon>
        <taxon>Leptosiphonia</taxon>
    </lineage>
</organism>
<gene>
    <name evidence="6" type="primary">ycf39</name>
</gene>
<evidence type="ECO:0000256" key="3">
    <source>
        <dbReference type="ARBA" id="ARBA00022640"/>
    </source>
</evidence>
<evidence type="ECO:0000313" key="6">
    <source>
        <dbReference type="EMBL" id="ARW62887.1"/>
    </source>
</evidence>
<evidence type="ECO:0000256" key="4">
    <source>
        <dbReference type="ARBA" id="ARBA00023276"/>
    </source>
</evidence>
<feature type="domain" description="NmrA-like" evidence="5">
    <location>
        <begin position="3"/>
        <end position="243"/>
    </location>
</feature>
<dbReference type="SUPFAM" id="SSF51735">
    <property type="entry name" value="NAD(P)-binding Rossmann-fold domains"/>
    <property type="match status" value="1"/>
</dbReference>
<dbReference type="GeneID" id="33356170"/>
<geneLocation type="chloroplast" evidence="6"/>
<dbReference type="GO" id="GO:0009523">
    <property type="term" value="C:photosystem II"/>
    <property type="evidence" value="ECO:0007669"/>
    <property type="project" value="UniProtKB-KW"/>
</dbReference>
<comment type="subcellular location">
    <subcellularLocation>
        <location evidence="1">Plastid</location>
    </subcellularLocation>
</comment>
<dbReference type="GO" id="GO:0015979">
    <property type="term" value="P:photosynthesis"/>
    <property type="evidence" value="ECO:0007669"/>
    <property type="project" value="UniProtKB-KW"/>
</dbReference>
<dbReference type="Pfam" id="PF05368">
    <property type="entry name" value="NmrA"/>
    <property type="match status" value="1"/>
</dbReference>
<evidence type="ECO:0000256" key="1">
    <source>
        <dbReference type="ARBA" id="ARBA00004474"/>
    </source>
</evidence>
<proteinExistence type="predicted"/>
<dbReference type="InterPro" id="IPR008030">
    <property type="entry name" value="NmrA-like"/>
</dbReference>
<sequence>MALLVLGSTGTLGRQIVRKALNEGFQVKCLVRNFRKAAFLKEWGAELIYGDLILPETIPLALIDVTALIDCSTGRTNDSCSIESIDLKSKYILIESAIKGKIKRFIFFSIMDSSSYMDIKLVMLKIMIEMRIKKSGLNFTIFCIPGFFQGLIPQYALPILDQKSIWITSESSSISYISTQDVANIVIKSLSISQFTNKYLPITGNKTWKSLDIINLCQRISGRRAKKNQVPVFILSLLQIFVQSFQWSINIAERLAFTEILSRGYYANADIKEILYILKINKDDIEPLEFYLQEYFERVMKKIREVNSQVLSSNNTTSEIEF</sequence>
<keyword evidence="3 6" id="KW-0934">Plastid</keyword>
<keyword evidence="6" id="KW-0150">Chloroplast</keyword>